<protein>
    <submittedName>
        <fullName evidence="2">Uncharacterized protein</fullName>
    </submittedName>
</protein>
<feature type="compositionally biased region" description="Basic and acidic residues" evidence="1">
    <location>
        <begin position="864"/>
        <end position="880"/>
    </location>
</feature>
<feature type="compositionally biased region" description="Polar residues" evidence="1">
    <location>
        <begin position="366"/>
        <end position="377"/>
    </location>
</feature>
<organism evidence="2">
    <name type="scientific">Panicum hallii</name>
    <dbReference type="NCBI Taxonomy" id="206008"/>
    <lineage>
        <taxon>Eukaryota</taxon>
        <taxon>Viridiplantae</taxon>
        <taxon>Streptophyta</taxon>
        <taxon>Embryophyta</taxon>
        <taxon>Tracheophyta</taxon>
        <taxon>Spermatophyta</taxon>
        <taxon>Magnoliopsida</taxon>
        <taxon>Liliopsida</taxon>
        <taxon>Poales</taxon>
        <taxon>Poaceae</taxon>
        <taxon>PACMAD clade</taxon>
        <taxon>Panicoideae</taxon>
        <taxon>Panicodae</taxon>
        <taxon>Paniceae</taxon>
        <taxon>Panicinae</taxon>
        <taxon>Panicum</taxon>
        <taxon>Panicum sect. Panicum</taxon>
    </lineage>
</organism>
<dbReference type="AlphaFoldDB" id="A0A2S3I460"/>
<dbReference type="Gramene" id="PAN36315">
    <property type="protein sequence ID" value="PAN36315"/>
    <property type="gene ID" value="PAHAL_6G273500"/>
</dbReference>
<dbReference type="EMBL" id="CM008051">
    <property type="protein sequence ID" value="PAN36315.1"/>
    <property type="molecule type" value="Genomic_DNA"/>
</dbReference>
<feature type="compositionally biased region" description="Basic and acidic residues" evidence="1">
    <location>
        <begin position="827"/>
        <end position="837"/>
    </location>
</feature>
<feature type="region of interest" description="Disordered" evidence="1">
    <location>
        <begin position="337"/>
        <end position="381"/>
    </location>
</feature>
<feature type="region of interest" description="Disordered" evidence="1">
    <location>
        <begin position="864"/>
        <end position="925"/>
    </location>
</feature>
<feature type="compositionally biased region" description="Basic and acidic residues" evidence="1">
    <location>
        <begin position="338"/>
        <end position="350"/>
    </location>
</feature>
<evidence type="ECO:0000256" key="1">
    <source>
        <dbReference type="SAM" id="MobiDB-lite"/>
    </source>
</evidence>
<feature type="compositionally biased region" description="Gly residues" evidence="1">
    <location>
        <begin position="75"/>
        <end position="86"/>
    </location>
</feature>
<name>A0A2S3I460_9POAL</name>
<feature type="compositionally biased region" description="Polar residues" evidence="1">
    <location>
        <begin position="114"/>
        <end position="124"/>
    </location>
</feature>
<feature type="region of interest" description="Disordered" evidence="1">
    <location>
        <begin position="284"/>
        <end position="318"/>
    </location>
</feature>
<feature type="compositionally biased region" description="Basic residues" evidence="1">
    <location>
        <begin position="38"/>
        <end position="49"/>
    </location>
</feature>
<feature type="compositionally biased region" description="Basic and acidic residues" evidence="1">
    <location>
        <begin position="302"/>
        <end position="312"/>
    </location>
</feature>
<feature type="region of interest" description="Disordered" evidence="1">
    <location>
        <begin position="686"/>
        <end position="837"/>
    </location>
</feature>
<accession>A0A2S3I460</accession>
<feature type="region of interest" description="Disordered" evidence="1">
    <location>
        <begin position="515"/>
        <end position="534"/>
    </location>
</feature>
<feature type="compositionally biased region" description="Basic and acidic residues" evidence="1">
    <location>
        <begin position="808"/>
        <end position="817"/>
    </location>
</feature>
<feature type="region of interest" description="Disordered" evidence="1">
    <location>
        <begin position="29"/>
        <end position="124"/>
    </location>
</feature>
<proteinExistence type="predicted"/>
<evidence type="ECO:0000313" key="2">
    <source>
        <dbReference type="EMBL" id="PAN36315.1"/>
    </source>
</evidence>
<gene>
    <name evidence="2" type="ORF">PAHAL_6G273500</name>
</gene>
<reference evidence="2" key="1">
    <citation type="submission" date="2018-04" db="EMBL/GenBank/DDBJ databases">
        <title>WGS assembly of Panicum hallii.</title>
        <authorList>
            <person name="Lovell J."/>
            <person name="Jenkins J."/>
            <person name="Lowry D."/>
            <person name="Mamidi S."/>
            <person name="Sreedasyam A."/>
            <person name="Weng X."/>
            <person name="Barry K."/>
            <person name="Bonette J."/>
            <person name="Campitelli B."/>
            <person name="Daum C."/>
            <person name="Gordon S."/>
            <person name="Gould B."/>
            <person name="Lipzen A."/>
            <person name="Macqueen A."/>
            <person name="Palacio-Mejia J."/>
            <person name="Plott C."/>
            <person name="Shakirov E."/>
            <person name="Shu S."/>
            <person name="Yoshinaga Y."/>
            <person name="Zane M."/>
            <person name="Rokhsar D."/>
            <person name="Grimwood J."/>
            <person name="Schmutz J."/>
            <person name="Juenger T."/>
        </authorList>
    </citation>
    <scope>NUCLEOTIDE SEQUENCE [LARGE SCALE GENOMIC DNA]</scope>
    <source>
        <strain evidence="2">FIL2</strain>
    </source>
</reference>
<dbReference type="Proteomes" id="UP000243499">
    <property type="component" value="Chromosome 6"/>
</dbReference>
<sequence>MESGHKSGGGSAAGGGAGGDGVLCHACGYQYPNGHPSAKQRRAHRKHCGKPTSAAAAAAEEGAGEHEGSEPLPGEGRGGVGEGTGAGAAECGGSLPGSASEAASAVDGGDNAEHSSGNGTSHQVIGSEDHLTISSNIPSEITSEASRTDDDALTTVTTQYSEKGSPIEDGDSSDLAVGSEQLEDIPISVLSPELEDGAKSSSGISEHEIKTSTVVPLVSNATGGGTSEQTDDVVSQVDGIAVAEEDDMVNTIGENKLSEDKSVEGDEVDLSCQDNLQIEIGEGHSSTAAEKDSSDKNPNAIHNEEIPSDKTESNQQSKHVLTDSFVKIPNIEVPIEASAEKSVDSDDDLLKLGTGGSHSETRNDVKPQQQPDSTSETAGHLAVSKQADNVHEQHYPIPEGSIPVISSASGPAVGDIANITENVCSSGATMDDSMQKNVTGGTVVSSQADLVELSASTMSHETNTVGSTNDVAEKRQNEKGGSDFTSYGGNEMHVIENFEEKHQNKEVIVDSIPHETNTVSNTDNDGENEQNKEITAETSSCKINVVQSMISAEENEQIEEFITNLAPEETSMTRSGDIVEEKQSEIDVKTSGEIDGACSVETAVENNATICKGNAGTATDDVEGIVQDEEITAGPISHGINTICSSTNEEKMHKEDVNEAIGCHENIVVHGTGNVEEKTVEEAMADATSRKFSLVTSTDDEEKKDEQTTADPTLHERSAEHSTDNIDEKKNEQPILDPTTASATISSIGDIEEKKQSEETTADPSSGESNMLPGTDDVENKKENEDLATTGPASDKTEVAETTNAVEEIGKTEETASKEISTIESTDDLKGVDDQNEEIADKEMVVDPDKNHVSLKVLLANKNVETKDKEKKPSTKDRVLSFRRRASKDVVSPVKPGSPKAGSGQQDWNSPARLPVEKKPKGRKQQWVPFICCSSVQ</sequence>
<feature type="compositionally biased region" description="Basic and acidic residues" evidence="1">
    <location>
        <begin position="713"/>
        <end position="732"/>
    </location>
</feature>
<dbReference type="PANTHER" id="PTHR35746">
    <property type="entry name" value="PENTATRICOPEPTIDE REPEAT (PPR) SUPERFAMILY PROTEIN"/>
    <property type="match status" value="1"/>
</dbReference>
<dbReference type="PANTHER" id="PTHR35746:SF1">
    <property type="entry name" value="PENTATRICOPEPTIDE REPEAT (PPR) SUPERFAMILY PROTEIN"/>
    <property type="match status" value="1"/>
</dbReference>